<dbReference type="InterPro" id="IPR041677">
    <property type="entry name" value="DNA2/NAM7_AAA_11"/>
</dbReference>
<evidence type="ECO:0000259" key="2">
    <source>
        <dbReference type="Pfam" id="PF13086"/>
    </source>
</evidence>
<dbReference type="Pfam" id="PF13087">
    <property type="entry name" value="AAA_12"/>
    <property type="match status" value="1"/>
</dbReference>
<gene>
    <name evidence="4" type="ORF">PAPYR_8137</name>
</gene>
<name>A0ABQ8UFD1_9EUKA</name>
<feature type="compositionally biased region" description="Basic and acidic residues" evidence="1">
    <location>
        <begin position="736"/>
        <end position="751"/>
    </location>
</feature>
<dbReference type="Gene3D" id="3.40.50.300">
    <property type="entry name" value="P-loop containing nucleotide triphosphate hydrolases"/>
    <property type="match status" value="2"/>
</dbReference>
<feature type="domain" description="DNA2/NAM7 helicase helicase" evidence="2">
    <location>
        <begin position="234"/>
        <end position="300"/>
    </location>
</feature>
<sequence length="890" mass="99276">MEREMQDLPAGVTTPLVQEREILLFGQEERIVEEATKTPLLKFFFLNNRLARLKKAWSIYNITRDFFVKVLRCLQAAPMLAGDGRSGAVELPACFGDLAESFAPYSSPTTVPQVAHLRQALETIARESPEDLRLPEMPSCWELLDSLEVCVAEVMPGLFKLFREALRPVDPTLVARDECDEPVPDWRCGALCPIDLLLPWTASLHVRKHQSLLDQLIGLWAEPMPGCPYNEGALMDRCRVLFCTLSTAGRFPVRRLKCPVAVVDEAAQVSEAYTTVLFSPHLKQLILVGDPMQLPSLTLSPGALRCMFGRSLMERLVHPEGGNHPCHLLRTQYRMHPAIASFPNQAFYNGLLFDAESVYQRPTPPWEQPENADRGLLLLPPVLFLDSRAEEKRPPNGHSFFNDGQIEVVMGMVKALLATIPKGASLPSVGIIAFYAAQVERFQKRVGPFLQKYPGLSLHARTVDGFQGGEDDVIFLSTVRSNGQGNIGFTKNPNRMNVALTRARQSLVIVGSMETLAASAVKSPDRNFWGRLLDAVRIRSGLMPAIEHPQLKAMLARLSISLEYLAPLLRAGARSGQNSVRLLEDAPWTILFSEDALAAFTQNLTKAERALILDRLVGLVHGPKVPQISVANPYPDLVNLLHPVNSRFVVLWAIDVDHASLKQVIRVLNLVPHTHQASVRARLEAAYSRYTPAYMEMCRKRIVVDDRLTPAHFPHRPDGMVWYALADPRSQQQEEQQSKDKEAREQAREQARAQQTADVLVQEKFFRLQRSDEARALVNGTIVGSSLLMQLSEEERAVINSNGTIFAVGRSGTGKTTILLYRMYFLELLVRHWLDGSADRQSGEQADLAPLLNTLDEQFTQPPTAAVATASVPFRQLMLTARPAIFALTE</sequence>
<feature type="domain" description="DNA2/NAM7 helicase-like C-terminal" evidence="3">
    <location>
        <begin position="309"/>
        <end position="513"/>
    </location>
</feature>
<dbReference type="SUPFAM" id="SSF52540">
    <property type="entry name" value="P-loop containing nucleoside triphosphate hydrolases"/>
    <property type="match status" value="1"/>
</dbReference>
<keyword evidence="4" id="KW-0540">Nuclease</keyword>
<dbReference type="CDD" id="cd18808">
    <property type="entry name" value="SF1_C_Upf1"/>
    <property type="match status" value="1"/>
</dbReference>
<dbReference type="PANTHER" id="PTHR10887">
    <property type="entry name" value="DNA2/NAM7 HELICASE FAMILY"/>
    <property type="match status" value="1"/>
</dbReference>
<keyword evidence="4" id="KW-0378">Hydrolase</keyword>
<keyword evidence="4" id="KW-0255">Endonuclease</keyword>
<dbReference type="InterPro" id="IPR045055">
    <property type="entry name" value="DNA2/NAM7-like"/>
</dbReference>
<reference evidence="4" key="1">
    <citation type="journal article" date="2022" name="bioRxiv">
        <title>Genomics of Preaxostyla Flagellates Illuminates Evolutionary Transitions and the Path Towards Mitochondrial Loss.</title>
        <authorList>
            <person name="Novak L.V.F."/>
            <person name="Treitli S.C."/>
            <person name="Pyrih J."/>
            <person name="Halakuc P."/>
            <person name="Pipaliya S.V."/>
            <person name="Vacek V."/>
            <person name="Brzon O."/>
            <person name="Soukal P."/>
            <person name="Eme L."/>
            <person name="Dacks J.B."/>
            <person name="Karnkowska A."/>
            <person name="Elias M."/>
            <person name="Hampl V."/>
        </authorList>
    </citation>
    <scope>NUCLEOTIDE SEQUENCE</scope>
    <source>
        <strain evidence="4">RCP-MX</strain>
    </source>
</reference>
<protein>
    <submittedName>
        <fullName evidence="4">tRNA-splicing endonuclease positive effector</fullName>
    </submittedName>
</protein>
<accession>A0ABQ8UFD1</accession>
<evidence type="ECO:0000256" key="1">
    <source>
        <dbReference type="SAM" id="MobiDB-lite"/>
    </source>
</evidence>
<organism evidence="4 5">
    <name type="scientific">Paratrimastix pyriformis</name>
    <dbReference type="NCBI Taxonomy" id="342808"/>
    <lineage>
        <taxon>Eukaryota</taxon>
        <taxon>Metamonada</taxon>
        <taxon>Preaxostyla</taxon>
        <taxon>Paratrimastigidae</taxon>
        <taxon>Paratrimastix</taxon>
    </lineage>
</organism>
<dbReference type="EMBL" id="JAPMOS010000066">
    <property type="protein sequence ID" value="KAJ4456571.1"/>
    <property type="molecule type" value="Genomic_DNA"/>
</dbReference>
<evidence type="ECO:0000313" key="4">
    <source>
        <dbReference type="EMBL" id="KAJ4456571.1"/>
    </source>
</evidence>
<evidence type="ECO:0000259" key="3">
    <source>
        <dbReference type="Pfam" id="PF13087"/>
    </source>
</evidence>
<dbReference type="GO" id="GO:0004519">
    <property type="term" value="F:endonuclease activity"/>
    <property type="evidence" value="ECO:0007669"/>
    <property type="project" value="UniProtKB-KW"/>
</dbReference>
<dbReference type="Pfam" id="PF13086">
    <property type="entry name" value="AAA_11"/>
    <property type="match status" value="1"/>
</dbReference>
<keyword evidence="5" id="KW-1185">Reference proteome</keyword>
<dbReference type="InterPro" id="IPR041679">
    <property type="entry name" value="DNA2/NAM7-like_C"/>
</dbReference>
<dbReference type="PANTHER" id="PTHR10887:SF522">
    <property type="entry name" value="P-LOOP CONTAINING NUCLEOSIDE TRIPHOSPHATE HYDROLASES SUPERFAMILY PROTEIN"/>
    <property type="match status" value="1"/>
</dbReference>
<feature type="region of interest" description="Disordered" evidence="1">
    <location>
        <begin position="731"/>
        <end position="755"/>
    </location>
</feature>
<dbReference type="InterPro" id="IPR027417">
    <property type="entry name" value="P-loop_NTPase"/>
</dbReference>
<dbReference type="Proteomes" id="UP001141327">
    <property type="component" value="Unassembled WGS sequence"/>
</dbReference>
<dbReference type="InterPro" id="IPR047187">
    <property type="entry name" value="SF1_C_Upf1"/>
</dbReference>
<proteinExistence type="predicted"/>
<comment type="caution">
    <text evidence="4">The sequence shown here is derived from an EMBL/GenBank/DDBJ whole genome shotgun (WGS) entry which is preliminary data.</text>
</comment>
<evidence type="ECO:0000313" key="5">
    <source>
        <dbReference type="Proteomes" id="UP001141327"/>
    </source>
</evidence>